<accession>A0AAN8KG16</accession>
<organism evidence="2 3">
    <name type="scientific">Patella caerulea</name>
    <name type="common">Rayed Mediterranean limpet</name>
    <dbReference type="NCBI Taxonomy" id="87958"/>
    <lineage>
        <taxon>Eukaryota</taxon>
        <taxon>Metazoa</taxon>
        <taxon>Spiralia</taxon>
        <taxon>Lophotrochozoa</taxon>
        <taxon>Mollusca</taxon>
        <taxon>Gastropoda</taxon>
        <taxon>Patellogastropoda</taxon>
        <taxon>Patelloidea</taxon>
        <taxon>Patellidae</taxon>
        <taxon>Patella</taxon>
    </lineage>
</organism>
<dbReference type="AlphaFoldDB" id="A0AAN8KG16"/>
<feature type="region of interest" description="Disordered" evidence="1">
    <location>
        <begin position="1"/>
        <end position="38"/>
    </location>
</feature>
<dbReference type="EMBL" id="JAZGQO010000002">
    <property type="protein sequence ID" value="KAK6190765.1"/>
    <property type="molecule type" value="Genomic_DNA"/>
</dbReference>
<evidence type="ECO:0000313" key="2">
    <source>
        <dbReference type="EMBL" id="KAK6190765.1"/>
    </source>
</evidence>
<proteinExistence type="predicted"/>
<feature type="compositionally biased region" description="Acidic residues" evidence="1">
    <location>
        <begin position="11"/>
        <end position="27"/>
    </location>
</feature>
<evidence type="ECO:0000256" key="1">
    <source>
        <dbReference type="SAM" id="MobiDB-lite"/>
    </source>
</evidence>
<sequence length="181" mass="20426">MAGNWNNSPALDDEGFVETENADDEAMEVSNQQADSEVDEVLNGPQATVFYVPDIQPNMTSSDISGKDYSKSEVEDLMKSEPYQKKIATCHLCHVCWFDGNFTKDCHECGGYPLTRPCPICLGQCDEVWHRNIKMSHAFHEAQWDGVCTLPQDEQQAYFLRNHTEASEDTLTESLQDLHTS</sequence>
<evidence type="ECO:0000313" key="3">
    <source>
        <dbReference type="Proteomes" id="UP001347796"/>
    </source>
</evidence>
<keyword evidence="3" id="KW-1185">Reference proteome</keyword>
<gene>
    <name evidence="2" type="ORF">SNE40_002559</name>
</gene>
<comment type="caution">
    <text evidence="2">The sequence shown here is derived from an EMBL/GenBank/DDBJ whole genome shotgun (WGS) entry which is preliminary data.</text>
</comment>
<protein>
    <submittedName>
        <fullName evidence="2">Uncharacterized protein</fullName>
    </submittedName>
</protein>
<dbReference type="Proteomes" id="UP001347796">
    <property type="component" value="Unassembled WGS sequence"/>
</dbReference>
<name>A0AAN8KG16_PATCE</name>
<reference evidence="2 3" key="1">
    <citation type="submission" date="2024-01" db="EMBL/GenBank/DDBJ databases">
        <title>The genome of the rayed Mediterranean limpet Patella caerulea (Linnaeus, 1758).</title>
        <authorList>
            <person name="Anh-Thu Weber A."/>
            <person name="Halstead-Nussloch G."/>
        </authorList>
    </citation>
    <scope>NUCLEOTIDE SEQUENCE [LARGE SCALE GENOMIC DNA]</scope>
    <source>
        <strain evidence="2">AATW-2023a</strain>
        <tissue evidence="2">Whole specimen</tissue>
    </source>
</reference>